<evidence type="ECO:0000256" key="5">
    <source>
        <dbReference type="ARBA" id="ARBA00022723"/>
    </source>
</evidence>
<keyword evidence="8 11" id="KW-0067">ATP-binding</keyword>
<dbReference type="CDD" id="cd00009">
    <property type="entry name" value="AAA"/>
    <property type="match status" value="1"/>
</dbReference>
<sequence length="549" mass="61483">MVTDYQVLARKKRPQVFETIVGQDHITKTLKNAITSGRIAHAFLFTGIRGIGKTTCARVLAKALNCRKGPAPAPCNECDNCVEITRGSSLDVIEIDGASNRGINEVRELRENVKFAPAAGKYKIFIIDEVHMLTKEAFNALLKTIEEPPPHVIFILATTEPHKLPLTILSRCQRYDFRTMPREGIFKFLKKTAQEEGIKIDDKALSLIAGAADGSLRDSLSILESIVSATEGKISYEHVADILGVVDSTLLLSFSESLINKDSDRILSLIDELYSYGYDIKQFSKYFLNHLRDLIVISISKEKNLGAMVFHVDRDRLKEQAEKISYENLLQYFSVFYEAEKEIRRADNPRLLLEVTFLKMMRMESVIPLDKILKQIENLKGNLPKNSPALSEPLKNPGSPGTENPKTEEEQAPYSLKQNEGGNFPWEEFIKRVEEESISLGAFLRNGCIKEIVGNKITLAFEDSFSIQTISKDKNLKLLKSAAAALLGGKGELIVKKELSAKKTSEADEGAEKEKKNGENLFQKAYKEQAVKEVLEIFPGKIVDVKVLK</sequence>
<dbReference type="InterPro" id="IPR003593">
    <property type="entry name" value="AAA+_ATPase"/>
</dbReference>
<comment type="similarity">
    <text evidence="1 11">Belongs to the DnaX/STICHEL family.</text>
</comment>
<feature type="region of interest" description="Disordered" evidence="12">
    <location>
        <begin position="384"/>
        <end position="412"/>
    </location>
</feature>
<dbReference type="PANTHER" id="PTHR11669:SF0">
    <property type="entry name" value="PROTEIN STICHEL-LIKE 2"/>
    <property type="match status" value="1"/>
</dbReference>
<protein>
    <recommendedName>
        <fullName evidence="11">DNA polymerase III subunit gamma/tau</fullName>
        <ecNumber evidence="11">2.7.7.7</ecNumber>
    </recommendedName>
</protein>
<keyword evidence="7" id="KW-0862">Zinc</keyword>
<evidence type="ECO:0000256" key="12">
    <source>
        <dbReference type="SAM" id="MobiDB-lite"/>
    </source>
</evidence>
<dbReference type="Gene3D" id="3.40.50.300">
    <property type="entry name" value="P-loop containing nucleotide triphosphate hydrolases"/>
    <property type="match status" value="1"/>
</dbReference>
<dbReference type="InterPro" id="IPR001270">
    <property type="entry name" value="ClpA/B"/>
</dbReference>
<evidence type="ECO:0000256" key="8">
    <source>
        <dbReference type="ARBA" id="ARBA00022840"/>
    </source>
</evidence>
<dbReference type="Pfam" id="PF13177">
    <property type="entry name" value="DNA_pol3_delta2"/>
    <property type="match status" value="1"/>
</dbReference>
<dbReference type="EMBL" id="MGDB01000056">
    <property type="protein sequence ID" value="OGL42115.1"/>
    <property type="molecule type" value="Genomic_DNA"/>
</dbReference>
<feature type="domain" description="AAA+ ATPase" evidence="13">
    <location>
        <begin position="39"/>
        <end position="181"/>
    </location>
</feature>
<keyword evidence="3 11" id="KW-0548">Nucleotidyltransferase</keyword>
<evidence type="ECO:0000256" key="2">
    <source>
        <dbReference type="ARBA" id="ARBA00022679"/>
    </source>
</evidence>
<keyword evidence="9 11" id="KW-0239">DNA-directed DNA polymerase</keyword>
<comment type="caution">
    <text evidence="14">The sequence shown here is derived from an EMBL/GenBank/DDBJ whole genome shotgun (WGS) entry which is preliminary data.</text>
</comment>
<keyword evidence="4 11" id="KW-0235">DNA replication</keyword>
<gene>
    <name evidence="11" type="primary">dnaX</name>
    <name evidence="14" type="ORF">A2042_09445</name>
</gene>
<organism evidence="14 15">
    <name type="scientific">Candidatus Schekmanbacteria bacterium GWA2_38_11</name>
    <dbReference type="NCBI Taxonomy" id="1817876"/>
    <lineage>
        <taxon>Bacteria</taxon>
        <taxon>Candidatus Schekmaniibacteriota</taxon>
    </lineage>
</organism>
<evidence type="ECO:0000256" key="11">
    <source>
        <dbReference type="RuleBase" id="RU364063"/>
    </source>
</evidence>
<dbReference type="SMART" id="SM00382">
    <property type="entry name" value="AAA"/>
    <property type="match status" value="1"/>
</dbReference>
<dbReference type="NCBIfam" id="TIGR02397">
    <property type="entry name" value="dnaX_nterm"/>
    <property type="match status" value="1"/>
</dbReference>
<dbReference type="GO" id="GO:0005524">
    <property type="term" value="F:ATP binding"/>
    <property type="evidence" value="ECO:0007669"/>
    <property type="project" value="UniProtKB-KW"/>
</dbReference>
<dbReference type="SUPFAM" id="SSF48019">
    <property type="entry name" value="post-AAA+ oligomerization domain-like"/>
    <property type="match status" value="1"/>
</dbReference>
<dbReference type="Pfam" id="PF22608">
    <property type="entry name" value="DNAX_ATPase_lid"/>
    <property type="match status" value="1"/>
</dbReference>
<dbReference type="FunFam" id="3.40.50.300:FF:000014">
    <property type="entry name" value="DNA polymerase III subunit gamma/tau"/>
    <property type="match status" value="1"/>
</dbReference>
<dbReference type="EC" id="2.7.7.7" evidence="11"/>
<evidence type="ECO:0000256" key="7">
    <source>
        <dbReference type="ARBA" id="ARBA00022833"/>
    </source>
</evidence>
<evidence type="ECO:0000313" key="14">
    <source>
        <dbReference type="EMBL" id="OGL42115.1"/>
    </source>
</evidence>
<dbReference type="Pfam" id="PF12169">
    <property type="entry name" value="DNA_pol3_gamma3"/>
    <property type="match status" value="1"/>
</dbReference>
<dbReference type="Gene3D" id="1.20.272.10">
    <property type="match status" value="1"/>
</dbReference>
<proteinExistence type="inferred from homology"/>
<comment type="subunit">
    <text evidence="11">DNA polymerase III contains a core (composed of alpha, epsilon and theta chains) that associates with a tau subunit. This core dimerizes to form the POLIII' complex. PolIII' associates with the gamma complex (composed of gamma, delta, delta', psi and chi chains) and with the beta chain to form the complete DNA polymerase III complex.</text>
</comment>
<dbReference type="InterPro" id="IPR012763">
    <property type="entry name" value="DNA_pol_III_sug/sutau_N"/>
</dbReference>
<comment type="catalytic activity">
    <reaction evidence="10 11">
        <text>DNA(n) + a 2'-deoxyribonucleoside 5'-triphosphate = DNA(n+1) + diphosphate</text>
        <dbReference type="Rhea" id="RHEA:22508"/>
        <dbReference type="Rhea" id="RHEA-COMP:17339"/>
        <dbReference type="Rhea" id="RHEA-COMP:17340"/>
        <dbReference type="ChEBI" id="CHEBI:33019"/>
        <dbReference type="ChEBI" id="CHEBI:61560"/>
        <dbReference type="ChEBI" id="CHEBI:173112"/>
        <dbReference type="EC" id="2.7.7.7"/>
    </reaction>
</comment>
<name>A0A1F7RKK8_9BACT</name>
<accession>A0A1F7RKK8</accession>
<dbReference type="InterPro" id="IPR045085">
    <property type="entry name" value="HLD_clamp_pol_III_gamma_tau"/>
</dbReference>
<evidence type="ECO:0000256" key="1">
    <source>
        <dbReference type="ARBA" id="ARBA00006360"/>
    </source>
</evidence>
<evidence type="ECO:0000256" key="6">
    <source>
        <dbReference type="ARBA" id="ARBA00022741"/>
    </source>
</evidence>
<dbReference type="FunFam" id="1.10.8.60:FF:000013">
    <property type="entry name" value="DNA polymerase III subunit gamma/tau"/>
    <property type="match status" value="1"/>
</dbReference>
<dbReference type="Gene3D" id="1.10.8.60">
    <property type="match status" value="1"/>
</dbReference>
<keyword evidence="6 11" id="KW-0547">Nucleotide-binding</keyword>
<dbReference type="NCBIfam" id="NF004046">
    <property type="entry name" value="PRK05563.1"/>
    <property type="match status" value="1"/>
</dbReference>
<evidence type="ECO:0000259" key="13">
    <source>
        <dbReference type="SMART" id="SM00382"/>
    </source>
</evidence>
<dbReference type="GO" id="GO:0046872">
    <property type="term" value="F:metal ion binding"/>
    <property type="evidence" value="ECO:0007669"/>
    <property type="project" value="UniProtKB-KW"/>
</dbReference>
<dbReference type="AlphaFoldDB" id="A0A1F7RKK8"/>
<dbReference type="SUPFAM" id="SSF52540">
    <property type="entry name" value="P-loop containing nucleoside triphosphate hydrolases"/>
    <property type="match status" value="1"/>
</dbReference>
<keyword evidence="5" id="KW-0479">Metal-binding</keyword>
<dbReference type="CDD" id="cd18137">
    <property type="entry name" value="HLD_clamp_pol_III_gamma_tau"/>
    <property type="match status" value="1"/>
</dbReference>
<dbReference type="PANTHER" id="PTHR11669">
    <property type="entry name" value="REPLICATION FACTOR C / DNA POLYMERASE III GAMMA-TAU SUBUNIT"/>
    <property type="match status" value="1"/>
</dbReference>
<evidence type="ECO:0000256" key="3">
    <source>
        <dbReference type="ARBA" id="ARBA00022695"/>
    </source>
</evidence>
<dbReference type="GO" id="GO:0009360">
    <property type="term" value="C:DNA polymerase III complex"/>
    <property type="evidence" value="ECO:0007669"/>
    <property type="project" value="InterPro"/>
</dbReference>
<evidence type="ECO:0000256" key="10">
    <source>
        <dbReference type="ARBA" id="ARBA00049244"/>
    </source>
</evidence>
<dbReference type="GO" id="GO:0003887">
    <property type="term" value="F:DNA-directed DNA polymerase activity"/>
    <property type="evidence" value="ECO:0007669"/>
    <property type="project" value="UniProtKB-KW"/>
</dbReference>
<evidence type="ECO:0000256" key="4">
    <source>
        <dbReference type="ARBA" id="ARBA00022705"/>
    </source>
</evidence>
<dbReference type="GO" id="GO:0006261">
    <property type="term" value="P:DNA-templated DNA replication"/>
    <property type="evidence" value="ECO:0007669"/>
    <property type="project" value="TreeGrafter"/>
</dbReference>
<dbReference type="PRINTS" id="PR00300">
    <property type="entry name" value="CLPPROTEASEA"/>
</dbReference>
<dbReference type="GO" id="GO:0003677">
    <property type="term" value="F:DNA binding"/>
    <property type="evidence" value="ECO:0007669"/>
    <property type="project" value="InterPro"/>
</dbReference>
<dbReference type="InterPro" id="IPR027417">
    <property type="entry name" value="P-loop_NTPase"/>
</dbReference>
<dbReference type="InterPro" id="IPR008921">
    <property type="entry name" value="DNA_pol3_clamp-load_cplx_C"/>
</dbReference>
<comment type="function">
    <text evidence="11">DNA polymerase III is a complex, multichain enzyme responsible for most of the replicative synthesis in bacteria. This DNA polymerase also exhibits 3' to 5' exonuclease activity.</text>
</comment>
<reference evidence="14 15" key="1">
    <citation type="journal article" date="2016" name="Nat. Commun.">
        <title>Thousands of microbial genomes shed light on interconnected biogeochemical processes in an aquifer system.</title>
        <authorList>
            <person name="Anantharaman K."/>
            <person name="Brown C.T."/>
            <person name="Hug L.A."/>
            <person name="Sharon I."/>
            <person name="Castelle C.J."/>
            <person name="Probst A.J."/>
            <person name="Thomas B.C."/>
            <person name="Singh A."/>
            <person name="Wilkins M.J."/>
            <person name="Karaoz U."/>
            <person name="Brodie E.L."/>
            <person name="Williams K.H."/>
            <person name="Hubbard S.S."/>
            <person name="Banfield J.F."/>
        </authorList>
    </citation>
    <scope>NUCLEOTIDE SEQUENCE [LARGE SCALE GENOMIC DNA]</scope>
</reference>
<evidence type="ECO:0000256" key="9">
    <source>
        <dbReference type="ARBA" id="ARBA00022932"/>
    </source>
</evidence>
<dbReference type="InterPro" id="IPR022754">
    <property type="entry name" value="DNA_pol_III_gamma-3"/>
</dbReference>
<keyword evidence="2 11" id="KW-0808">Transferase</keyword>
<dbReference type="Proteomes" id="UP000178526">
    <property type="component" value="Unassembled WGS sequence"/>
</dbReference>
<evidence type="ECO:0000313" key="15">
    <source>
        <dbReference type="Proteomes" id="UP000178526"/>
    </source>
</evidence>
<dbReference type="InterPro" id="IPR050238">
    <property type="entry name" value="DNA_Rep/Repair_Clamp_Loader"/>
</dbReference>